<evidence type="ECO:0000259" key="6">
    <source>
        <dbReference type="PROSITE" id="PS51879"/>
    </source>
</evidence>
<keyword evidence="8" id="KW-1185">Reference proteome</keyword>
<evidence type="ECO:0000256" key="2">
    <source>
        <dbReference type="ARBA" id="ARBA00022473"/>
    </source>
</evidence>
<dbReference type="PANTHER" id="PTHR32263">
    <property type="entry name" value="INACTIVE POLY [ADP-RIBOSE] POLYMERASE SRO4-RELATED"/>
    <property type="match status" value="1"/>
</dbReference>
<dbReference type="GO" id="GO:0003950">
    <property type="term" value="F:NAD+ poly-ADP-ribosyltransferase activity"/>
    <property type="evidence" value="ECO:0007669"/>
    <property type="project" value="InterPro"/>
</dbReference>
<keyword evidence="4" id="KW-0539">Nucleus</keyword>
<dbReference type="SUPFAM" id="SSF56399">
    <property type="entry name" value="ADP-ribosylation"/>
    <property type="match status" value="1"/>
</dbReference>
<dbReference type="InterPro" id="IPR012317">
    <property type="entry name" value="Poly(ADP-ribose)pol_cat_dom"/>
</dbReference>
<gene>
    <name evidence="7" type="ORF">KI387_002174</name>
</gene>
<dbReference type="Proteomes" id="UP000824469">
    <property type="component" value="Unassembled WGS sequence"/>
</dbReference>
<sequence>AAYSDVDENGEQHMVLCRVILGNVELVSPGSQQFHPSSEEFDTGVDDLMNPRRYIVWSTHMNTHILPEYVVSFKVSPHLHEYWSRLKARQYARSALETDGSRQSCPALVKKSGQPCSDVVKESRHKMQGHVLMPTSAWMSFPRLFGVIEKFLSSSSLSLMKKHYADYK</sequence>
<dbReference type="PROSITE" id="PS51059">
    <property type="entry name" value="PARP_CATALYTIC"/>
    <property type="match status" value="1"/>
</dbReference>
<evidence type="ECO:0000256" key="1">
    <source>
        <dbReference type="ARBA" id="ARBA00004123"/>
    </source>
</evidence>
<dbReference type="AlphaFoldDB" id="A0AA38LNE8"/>
<proteinExistence type="predicted"/>
<protein>
    <recommendedName>
        <fullName evidence="9">PARP</fullName>
    </recommendedName>
</protein>
<evidence type="ECO:0008006" key="9">
    <source>
        <dbReference type="Google" id="ProtNLM"/>
    </source>
</evidence>
<name>A0AA38LNE8_TAXCH</name>
<dbReference type="EMBL" id="JAHRHJ020000001">
    <property type="protein sequence ID" value="KAH9330066.1"/>
    <property type="molecule type" value="Genomic_DNA"/>
</dbReference>
<feature type="non-terminal residue" evidence="7">
    <location>
        <position position="168"/>
    </location>
</feature>
<dbReference type="InterPro" id="IPR022003">
    <property type="entry name" value="RST"/>
</dbReference>
<organism evidence="7 8">
    <name type="scientific">Taxus chinensis</name>
    <name type="common">Chinese yew</name>
    <name type="synonym">Taxus wallichiana var. chinensis</name>
    <dbReference type="NCBI Taxonomy" id="29808"/>
    <lineage>
        <taxon>Eukaryota</taxon>
        <taxon>Viridiplantae</taxon>
        <taxon>Streptophyta</taxon>
        <taxon>Embryophyta</taxon>
        <taxon>Tracheophyta</taxon>
        <taxon>Spermatophyta</taxon>
        <taxon>Pinopsida</taxon>
        <taxon>Pinidae</taxon>
        <taxon>Conifers II</taxon>
        <taxon>Cupressales</taxon>
        <taxon>Taxaceae</taxon>
        <taxon>Taxus</taxon>
    </lineage>
</organism>
<reference evidence="7 8" key="1">
    <citation type="journal article" date="2021" name="Nat. Plants">
        <title>The Taxus genome provides insights into paclitaxel biosynthesis.</title>
        <authorList>
            <person name="Xiong X."/>
            <person name="Gou J."/>
            <person name="Liao Q."/>
            <person name="Li Y."/>
            <person name="Zhou Q."/>
            <person name="Bi G."/>
            <person name="Li C."/>
            <person name="Du R."/>
            <person name="Wang X."/>
            <person name="Sun T."/>
            <person name="Guo L."/>
            <person name="Liang H."/>
            <person name="Lu P."/>
            <person name="Wu Y."/>
            <person name="Zhang Z."/>
            <person name="Ro D.K."/>
            <person name="Shang Y."/>
            <person name="Huang S."/>
            <person name="Yan J."/>
        </authorList>
    </citation>
    <scope>NUCLEOTIDE SEQUENCE [LARGE SCALE GENOMIC DNA]</scope>
    <source>
        <strain evidence="7">Ta-2019</strain>
    </source>
</reference>
<keyword evidence="2" id="KW-0217">Developmental protein</keyword>
<dbReference type="OMA" id="WNTNINT"/>
<dbReference type="PANTHER" id="PTHR32263:SF12">
    <property type="entry name" value="INACTIVE POLY [ADP-RIBOSE] POLYMERASE SRO4-RELATED"/>
    <property type="match status" value="1"/>
</dbReference>
<dbReference type="Gene3D" id="3.90.228.10">
    <property type="match status" value="1"/>
</dbReference>
<dbReference type="Pfam" id="PF12174">
    <property type="entry name" value="RST"/>
    <property type="match status" value="1"/>
</dbReference>
<evidence type="ECO:0000313" key="8">
    <source>
        <dbReference type="Proteomes" id="UP000824469"/>
    </source>
</evidence>
<feature type="domain" description="RST" evidence="6">
    <location>
        <begin position="132"/>
        <end position="168"/>
    </location>
</feature>
<evidence type="ECO:0000256" key="3">
    <source>
        <dbReference type="ARBA" id="ARBA00023016"/>
    </source>
</evidence>
<dbReference type="GO" id="GO:0005634">
    <property type="term" value="C:nucleus"/>
    <property type="evidence" value="ECO:0007669"/>
    <property type="project" value="UniProtKB-SubCell"/>
</dbReference>
<accession>A0AA38LNE8</accession>
<keyword evidence="3" id="KW-0346">Stress response</keyword>
<feature type="domain" description="PARP catalytic" evidence="5">
    <location>
        <begin position="1"/>
        <end position="95"/>
    </location>
</feature>
<comment type="subcellular location">
    <subcellularLocation>
        <location evidence="1">Nucleus</location>
    </subcellularLocation>
</comment>
<evidence type="ECO:0000256" key="4">
    <source>
        <dbReference type="ARBA" id="ARBA00023242"/>
    </source>
</evidence>
<evidence type="ECO:0000259" key="5">
    <source>
        <dbReference type="PROSITE" id="PS51059"/>
    </source>
</evidence>
<comment type="caution">
    <text evidence="7">The sequence shown here is derived from an EMBL/GenBank/DDBJ whole genome shotgun (WGS) entry which is preliminary data.</text>
</comment>
<dbReference type="InterPro" id="IPR044964">
    <property type="entry name" value="RCD1/SRO1-5"/>
</dbReference>
<evidence type="ECO:0000313" key="7">
    <source>
        <dbReference type="EMBL" id="KAH9330066.1"/>
    </source>
</evidence>
<dbReference type="PROSITE" id="PS51879">
    <property type="entry name" value="RST"/>
    <property type="match status" value="1"/>
</dbReference>
<feature type="non-terminal residue" evidence="7">
    <location>
        <position position="1"/>
    </location>
</feature>